<evidence type="ECO:0000313" key="2">
    <source>
        <dbReference type="Proteomes" id="UP000694406"/>
    </source>
</evidence>
<keyword evidence="2" id="KW-1185">Reference proteome</keyword>
<dbReference type="SUPFAM" id="SSF47616">
    <property type="entry name" value="GST C-terminal domain-like"/>
    <property type="match status" value="1"/>
</dbReference>
<dbReference type="PANTHER" id="PTHR45476">
    <property type="entry name" value="CHLORIDE INTRACELLULAR CHANNEL PROTEIN 6-RELATED"/>
    <property type="match status" value="1"/>
</dbReference>
<reference evidence="1" key="2">
    <citation type="submission" date="2025-09" db="UniProtKB">
        <authorList>
            <consortium name="Ensembl"/>
        </authorList>
    </citation>
    <scope>IDENTIFICATION</scope>
</reference>
<protein>
    <recommendedName>
        <fullName evidence="3">Chloride intracellular channel protein</fullName>
    </recommendedName>
</protein>
<evidence type="ECO:0008006" key="3">
    <source>
        <dbReference type="Google" id="ProtNLM"/>
    </source>
</evidence>
<reference evidence="1" key="1">
    <citation type="submission" date="2025-08" db="UniProtKB">
        <authorList>
            <consortium name="Ensembl"/>
        </authorList>
    </citation>
    <scope>IDENTIFICATION</scope>
</reference>
<dbReference type="InterPro" id="IPR036282">
    <property type="entry name" value="Glutathione-S-Trfase_C_sf"/>
</dbReference>
<organism evidence="1 2">
    <name type="scientific">Laticauda laticaudata</name>
    <name type="common">Blue-ringed sea krait</name>
    <name type="synonym">Blue-lipped sea krait</name>
    <dbReference type="NCBI Taxonomy" id="8630"/>
    <lineage>
        <taxon>Eukaryota</taxon>
        <taxon>Metazoa</taxon>
        <taxon>Chordata</taxon>
        <taxon>Craniata</taxon>
        <taxon>Vertebrata</taxon>
        <taxon>Euteleostomi</taxon>
        <taxon>Lepidosauria</taxon>
        <taxon>Squamata</taxon>
        <taxon>Bifurcata</taxon>
        <taxon>Unidentata</taxon>
        <taxon>Episquamata</taxon>
        <taxon>Toxicofera</taxon>
        <taxon>Serpentes</taxon>
        <taxon>Colubroidea</taxon>
        <taxon>Elapidae</taxon>
        <taxon>Laticaudinae</taxon>
        <taxon>Laticauda</taxon>
    </lineage>
</organism>
<accession>A0A8C5RNN3</accession>
<dbReference type="Ensembl" id="ENSLLTT00000005377.1">
    <property type="protein sequence ID" value="ENSLLTP00000005167.1"/>
    <property type="gene ID" value="ENSLLTG00000003949.1"/>
</dbReference>
<proteinExistence type="predicted"/>
<dbReference type="PANTHER" id="PTHR45476:SF4">
    <property type="entry name" value="CHLORIDE INTRACELLULAR CHANNEL PROTEIN 5"/>
    <property type="match status" value="1"/>
</dbReference>
<dbReference type="GeneTree" id="ENSGT00940000179889"/>
<name>A0A8C5RNN3_LATLA</name>
<dbReference type="Proteomes" id="UP000694406">
    <property type="component" value="Unplaced"/>
</dbReference>
<dbReference type="AlphaFoldDB" id="A0A8C5RNN3"/>
<sequence>IPFSRFKGLTKALKKLDDYLRNPLPEEIDTSNTEEERVSKRKFLDGEELTLADCNLLPKLHVAKLDLKGILLLNCM</sequence>
<dbReference type="Gene3D" id="1.20.1050.10">
    <property type="match status" value="1"/>
</dbReference>
<evidence type="ECO:0000313" key="1">
    <source>
        <dbReference type="Ensembl" id="ENSLLTP00000005167.1"/>
    </source>
</evidence>